<accession>A0AAN7ZU08</accession>
<dbReference type="SUPFAM" id="SSF53098">
    <property type="entry name" value="Ribonuclease H-like"/>
    <property type="match status" value="1"/>
</dbReference>
<dbReference type="EMBL" id="JAVRBK010000002">
    <property type="protein sequence ID" value="KAK5648126.1"/>
    <property type="molecule type" value="Genomic_DNA"/>
</dbReference>
<evidence type="ECO:0008006" key="3">
    <source>
        <dbReference type="Google" id="ProtNLM"/>
    </source>
</evidence>
<sequence length="268" mass="30949">MDLKLSMYILHHSSIRSVDHLGECLSKVGPGECNISLKLHRTKCGRLITNVFGPTYLQEIVNAVGRTHYSLIIDESTDVSVNKYLAICVRYFNGTSLTVTNDFLGLVEVERATAVDLHALLINFLQKNSSKASSELPSCLDFLCREIYNWFSNSPLRKIEYRKIYDLININENRSFKNFVKLSPTRWLARFNVIDRIVDQWTELKTFFNMVGDKEKCYKAKTLADILNDNKILMYLKFLLPLLQDNYKTNLMFQSDTCDVGSAYSQYF</sequence>
<comment type="caution">
    <text evidence="1">The sequence shown here is derived from an EMBL/GenBank/DDBJ whole genome shotgun (WGS) entry which is preliminary data.</text>
</comment>
<dbReference type="PANTHER" id="PTHR37162">
    <property type="entry name" value="HAT FAMILY DIMERISATION DOMAINCONTAINING PROTEIN-RELATED"/>
    <property type="match status" value="1"/>
</dbReference>
<evidence type="ECO:0000313" key="1">
    <source>
        <dbReference type="EMBL" id="KAK5648126.1"/>
    </source>
</evidence>
<proteinExistence type="predicted"/>
<dbReference type="Proteomes" id="UP001329430">
    <property type="component" value="Chromosome 2"/>
</dbReference>
<dbReference type="AlphaFoldDB" id="A0AAN7ZU08"/>
<evidence type="ECO:0000313" key="2">
    <source>
        <dbReference type="Proteomes" id="UP001329430"/>
    </source>
</evidence>
<dbReference type="PANTHER" id="PTHR37162:SF1">
    <property type="entry name" value="BED-TYPE DOMAIN-CONTAINING PROTEIN"/>
    <property type="match status" value="1"/>
</dbReference>
<name>A0AAN7ZU08_9COLE</name>
<reference evidence="1 2" key="1">
    <citation type="journal article" date="2024" name="Insects">
        <title>An Improved Chromosome-Level Genome Assembly of the Firefly Pyrocoelia pectoralis.</title>
        <authorList>
            <person name="Fu X."/>
            <person name="Meyer-Rochow V.B."/>
            <person name="Ballantyne L."/>
            <person name="Zhu X."/>
        </authorList>
    </citation>
    <scope>NUCLEOTIDE SEQUENCE [LARGE SCALE GENOMIC DNA]</scope>
    <source>
        <strain evidence="1">XCY_ONT2</strain>
    </source>
</reference>
<keyword evidence="2" id="KW-1185">Reference proteome</keyword>
<gene>
    <name evidence="1" type="ORF">RI129_003018</name>
</gene>
<organism evidence="1 2">
    <name type="scientific">Pyrocoelia pectoralis</name>
    <dbReference type="NCBI Taxonomy" id="417401"/>
    <lineage>
        <taxon>Eukaryota</taxon>
        <taxon>Metazoa</taxon>
        <taxon>Ecdysozoa</taxon>
        <taxon>Arthropoda</taxon>
        <taxon>Hexapoda</taxon>
        <taxon>Insecta</taxon>
        <taxon>Pterygota</taxon>
        <taxon>Neoptera</taxon>
        <taxon>Endopterygota</taxon>
        <taxon>Coleoptera</taxon>
        <taxon>Polyphaga</taxon>
        <taxon>Elateriformia</taxon>
        <taxon>Elateroidea</taxon>
        <taxon>Lampyridae</taxon>
        <taxon>Lampyrinae</taxon>
        <taxon>Pyrocoelia</taxon>
    </lineage>
</organism>
<protein>
    <recommendedName>
        <fullName evidence="3">DUF4371 domain-containing protein</fullName>
    </recommendedName>
</protein>
<dbReference type="InterPro" id="IPR012337">
    <property type="entry name" value="RNaseH-like_sf"/>
</dbReference>